<dbReference type="Pfam" id="PF00126">
    <property type="entry name" value="HTH_1"/>
    <property type="match status" value="1"/>
</dbReference>
<dbReference type="InterPro" id="IPR036388">
    <property type="entry name" value="WH-like_DNA-bd_sf"/>
</dbReference>
<dbReference type="InterPro" id="IPR051815">
    <property type="entry name" value="Molybdate_resp_trans_reg"/>
</dbReference>
<proteinExistence type="predicted"/>
<dbReference type="SUPFAM" id="SSF46785">
    <property type="entry name" value="Winged helix' DNA-binding domain"/>
    <property type="match status" value="1"/>
</dbReference>
<dbReference type="Proteomes" id="UP000785613">
    <property type="component" value="Unassembled WGS sequence"/>
</dbReference>
<dbReference type="PANTHER" id="PTHR30432">
    <property type="entry name" value="TRANSCRIPTIONAL REGULATOR MODE"/>
    <property type="match status" value="1"/>
</dbReference>
<accession>A0ABX0LS51</accession>
<evidence type="ECO:0000313" key="3">
    <source>
        <dbReference type="Proteomes" id="UP000785613"/>
    </source>
</evidence>
<comment type="caution">
    <text evidence="2">The sequence shown here is derived from an EMBL/GenBank/DDBJ whole genome shotgun (WGS) entry which is preliminary data.</text>
</comment>
<dbReference type="Gene3D" id="1.10.10.10">
    <property type="entry name" value="Winged helix-like DNA-binding domain superfamily/Winged helix DNA-binding domain"/>
    <property type="match status" value="1"/>
</dbReference>
<name>A0ABX0LS51_9BURK</name>
<protein>
    <submittedName>
        <fullName evidence="2">LysR family transcriptional regulator</fullName>
    </submittedName>
</protein>
<dbReference type="RefSeq" id="WP_167229105.1">
    <property type="nucleotide sequence ID" value="NZ_VUYU01000021.1"/>
</dbReference>
<organism evidence="2 3">
    <name type="scientific">Massilia rubra</name>
    <dbReference type="NCBI Taxonomy" id="2607910"/>
    <lineage>
        <taxon>Bacteria</taxon>
        <taxon>Pseudomonadati</taxon>
        <taxon>Pseudomonadota</taxon>
        <taxon>Betaproteobacteria</taxon>
        <taxon>Burkholderiales</taxon>
        <taxon>Oxalobacteraceae</taxon>
        <taxon>Telluria group</taxon>
        <taxon>Massilia</taxon>
    </lineage>
</organism>
<dbReference type="EMBL" id="VUYU01000021">
    <property type="protein sequence ID" value="NHZ36819.1"/>
    <property type="molecule type" value="Genomic_DNA"/>
</dbReference>
<dbReference type="InterPro" id="IPR000847">
    <property type="entry name" value="LysR_HTH_N"/>
</dbReference>
<gene>
    <name evidence="2" type="ORF">F0185_24950</name>
</gene>
<sequence length="128" mass="13259">MKNESENGGGRNAARIDVKLRLLQNDEIAMGPGKADLLDAIGRTGSISAAARAMGMSYRRAWLLVDVMNRSFGAPLVRSAAGGSQGGGASVTAMGNEVLTHYRAMQAAAMEAAASHAAALTKLLRSDN</sequence>
<dbReference type="PANTHER" id="PTHR30432:SF1">
    <property type="entry name" value="DNA-BINDING TRANSCRIPTIONAL DUAL REGULATOR MODE"/>
    <property type="match status" value="1"/>
</dbReference>
<dbReference type="InterPro" id="IPR036390">
    <property type="entry name" value="WH_DNA-bd_sf"/>
</dbReference>
<reference evidence="2 3" key="1">
    <citation type="submission" date="2019-09" db="EMBL/GenBank/DDBJ databases">
        <title>Taxonomy of Antarctic Massilia spp.: description of Massilia rubra sp. nov., Massilia aquatica sp. nov., Massilia mucilaginosa sp. nov., Massilia frigida sp. nov. isolated from streams, lakes and regoliths.</title>
        <authorList>
            <person name="Holochova P."/>
            <person name="Sedlacek I."/>
            <person name="Kralova S."/>
            <person name="Maslanova I."/>
            <person name="Busse H.-J."/>
            <person name="Stankova E."/>
            <person name="Vrbovska V."/>
            <person name="Kovarovic V."/>
            <person name="Bartak M."/>
            <person name="Svec P."/>
            <person name="Pantucek R."/>
        </authorList>
    </citation>
    <scope>NUCLEOTIDE SEQUENCE [LARGE SCALE GENOMIC DNA]</scope>
    <source>
        <strain evidence="2 3">CCM 8692</strain>
    </source>
</reference>
<evidence type="ECO:0000313" key="2">
    <source>
        <dbReference type="EMBL" id="NHZ36819.1"/>
    </source>
</evidence>
<keyword evidence="3" id="KW-1185">Reference proteome</keyword>
<evidence type="ECO:0000259" key="1">
    <source>
        <dbReference type="Pfam" id="PF00126"/>
    </source>
</evidence>
<feature type="domain" description="HTH lysR-type" evidence="1">
    <location>
        <begin position="37"/>
        <end position="94"/>
    </location>
</feature>